<organism evidence="2">
    <name type="scientific">Dyadobacter sp. 676</name>
    <dbReference type="NCBI Taxonomy" id="3088362"/>
    <lineage>
        <taxon>Bacteria</taxon>
        <taxon>Pseudomonadati</taxon>
        <taxon>Bacteroidota</taxon>
        <taxon>Cytophagia</taxon>
        <taxon>Cytophagales</taxon>
        <taxon>Spirosomataceae</taxon>
        <taxon>Dyadobacter</taxon>
    </lineage>
</organism>
<proteinExistence type="predicted"/>
<dbReference type="InterPro" id="IPR001173">
    <property type="entry name" value="Glyco_trans_2-like"/>
</dbReference>
<protein>
    <submittedName>
        <fullName evidence="2">Glycosyltransferase</fullName>
        <ecNumber evidence="2">2.4.-.-</ecNumber>
    </submittedName>
</protein>
<dbReference type="Pfam" id="PF00535">
    <property type="entry name" value="Glycos_transf_2"/>
    <property type="match status" value="1"/>
</dbReference>
<name>A0AAU8FLZ2_9BACT</name>
<dbReference type="AlphaFoldDB" id="A0AAU8FLZ2"/>
<evidence type="ECO:0000313" key="2">
    <source>
        <dbReference type="EMBL" id="XCH24806.1"/>
    </source>
</evidence>
<dbReference type="SUPFAM" id="SSF53448">
    <property type="entry name" value="Nucleotide-diphospho-sugar transferases"/>
    <property type="match status" value="1"/>
</dbReference>
<sequence length="295" mass="33978">MDSEILGRCTVNADVAVILTVWRRDNLREQLLAIMAQTVQPKEIWVCQNENFIDVRAILSEFPGVEHVHSSVNLKYFGRFSIARHLKAKFIWILDDDQIPSPNWLKTCLMICEAENAIVSSAGRIIPENDYLPERSNNIGKFFFGDVPQTGNSNTCAEDSIVDYGCNGWFLQQQWLRYFWETSPFTLEISEDMHLSALCKIRAGIRTIVPMQTSPINSGNLKIEYGRDEHASWTKPGFLEKRKEVLHYLIDELGWRPTMWKQAHTTKSGEATKDARFNLRLPIISRIFSLKKKLV</sequence>
<evidence type="ECO:0000259" key="1">
    <source>
        <dbReference type="Pfam" id="PF00535"/>
    </source>
</evidence>
<dbReference type="GO" id="GO:0016757">
    <property type="term" value="F:glycosyltransferase activity"/>
    <property type="evidence" value="ECO:0007669"/>
    <property type="project" value="UniProtKB-KW"/>
</dbReference>
<dbReference type="EMBL" id="CP159289">
    <property type="protein sequence ID" value="XCH24806.1"/>
    <property type="molecule type" value="Genomic_DNA"/>
</dbReference>
<reference evidence="2" key="1">
    <citation type="submission" date="2024-06" db="EMBL/GenBank/DDBJ databases">
        <title>Sequencing and assembly of the genome of Dyadobacter sp. strain 676, a symbiont of Cyamopsis tetragonoloba.</title>
        <authorList>
            <person name="Guro P."/>
            <person name="Sazanova A."/>
            <person name="Kuznetsova I."/>
            <person name="Belimov A."/>
            <person name="Safronova V."/>
        </authorList>
    </citation>
    <scope>NUCLEOTIDE SEQUENCE</scope>
    <source>
        <strain evidence="2">676</strain>
    </source>
</reference>
<keyword evidence="2" id="KW-0808">Transferase</keyword>
<dbReference type="EC" id="2.4.-.-" evidence="2"/>
<dbReference type="InterPro" id="IPR029044">
    <property type="entry name" value="Nucleotide-diphossugar_trans"/>
</dbReference>
<feature type="domain" description="Glycosyltransferase 2-like" evidence="1">
    <location>
        <begin position="18"/>
        <end position="162"/>
    </location>
</feature>
<accession>A0AAU8FLZ2</accession>
<dbReference type="RefSeq" id="WP_353720114.1">
    <property type="nucleotide sequence ID" value="NZ_CP159289.1"/>
</dbReference>
<gene>
    <name evidence="2" type="ORF">ABV298_31730</name>
</gene>
<dbReference type="Gene3D" id="3.90.550.10">
    <property type="entry name" value="Spore Coat Polysaccharide Biosynthesis Protein SpsA, Chain A"/>
    <property type="match status" value="1"/>
</dbReference>
<keyword evidence="2" id="KW-0328">Glycosyltransferase</keyword>